<evidence type="ECO:0000256" key="2">
    <source>
        <dbReference type="ARBA" id="ARBA00022490"/>
    </source>
</evidence>
<dbReference type="NCBIfam" id="TIGR03130">
    <property type="entry name" value="malonate_delta"/>
    <property type="match status" value="1"/>
</dbReference>
<gene>
    <name evidence="7" type="primary">mdcC</name>
</gene>
<proteinExistence type="inferred from homology"/>
<evidence type="ECO:0000256" key="3">
    <source>
        <dbReference type="ARBA" id="ARBA00022553"/>
    </source>
</evidence>
<sequence length="99" mass="10051">MTPDVMTFGKARADAVLCGVVSSGNLEVLVEPGDDASVCRIAVATSAEGFGEIWRAVLADFAARHAVGGLALSINDAGATPAVVSLRLGQAFESFRSAA</sequence>
<comment type="PTM">
    <text evidence="5">Covalently binds the prosthetic group of malonate decarboxylase.</text>
</comment>
<evidence type="ECO:0000313" key="6">
    <source>
        <dbReference type="Proteomes" id="UP000675920"/>
    </source>
</evidence>
<keyword evidence="3 5" id="KW-0597">Phosphoprotein</keyword>
<name>A0A8B6X7Q5_9BURK</name>
<evidence type="ECO:0000256" key="5">
    <source>
        <dbReference type="PIRSR" id="PIRSR609662-50"/>
    </source>
</evidence>
<evidence type="ECO:0000256" key="1">
    <source>
        <dbReference type="ARBA" id="ARBA00004496"/>
    </source>
</evidence>
<organism evidence="6 7">
    <name type="scientific">Derxia gummosa DSM 723</name>
    <dbReference type="NCBI Taxonomy" id="1121388"/>
    <lineage>
        <taxon>Bacteria</taxon>
        <taxon>Pseudomonadati</taxon>
        <taxon>Pseudomonadota</taxon>
        <taxon>Betaproteobacteria</taxon>
        <taxon>Burkholderiales</taxon>
        <taxon>Alcaligenaceae</taxon>
        <taxon>Derxia</taxon>
    </lineage>
</organism>
<keyword evidence="6" id="KW-1185">Reference proteome</keyword>
<evidence type="ECO:0000256" key="4">
    <source>
        <dbReference type="NCBIfam" id="TIGR03130"/>
    </source>
</evidence>
<dbReference type="HAMAP" id="MF_00710">
    <property type="entry name" value="Malonate_deCO2ase_dsu"/>
    <property type="match status" value="1"/>
</dbReference>
<comment type="subcellular location">
    <subcellularLocation>
        <location evidence="1">Cytoplasm</location>
    </subcellularLocation>
</comment>
<keyword evidence="2" id="KW-0963">Cytoplasm</keyword>
<dbReference type="OrthoDB" id="120290at2"/>
<dbReference type="Proteomes" id="UP000675920">
    <property type="component" value="Unplaced"/>
</dbReference>
<dbReference type="InterPro" id="IPR023439">
    <property type="entry name" value="Mal_deCO2ase/Cit_lyase_ACP"/>
</dbReference>
<protein>
    <recommendedName>
        <fullName evidence="4">Malonate decarboxylase acyl carrier protein</fullName>
    </recommendedName>
</protein>
<dbReference type="RefSeq" id="WP_034411775.1">
    <property type="nucleotide sequence ID" value="NZ_AXWS01000013.1"/>
</dbReference>
<dbReference type="InterPro" id="IPR009662">
    <property type="entry name" value="Malonate_deCO2ase_dsu"/>
</dbReference>
<evidence type="ECO:0000313" key="7">
    <source>
        <dbReference type="RefSeq" id="WP_034411775.1"/>
    </source>
</evidence>
<dbReference type="AlphaFoldDB" id="A0A8B6X7Q5"/>
<reference evidence="7" key="1">
    <citation type="submission" date="2025-08" db="UniProtKB">
        <authorList>
            <consortium name="RefSeq"/>
        </authorList>
    </citation>
    <scope>IDENTIFICATION</scope>
</reference>
<feature type="modified residue" description="O-(phosphoribosyl dephospho-coenzyme A)serine" evidence="5">
    <location>
        <position position="23"/>
    </location>
</feature>
<dbReference type="GO" id="GO:0005737">
    <property type="term" value="C:cytoplasm"/>
    <property type="evidence" value="ECO:0007669"/>
    <property type="project" value="UniProtKB-SubCell"/>
</dbReference>
<accession>A0A8B6X7Q5</accession>
<dbReference type="Pfam" id="PF06857">
    <property type="entry name" value="ACP"/>
    <property type="match status" value="1"/>
</dbReference>